<keyword evidence="4" id="KW-0418">Kinase</keyword>
<keyword evidence="5 6" id="KW-0067">ATP-binding</keyword>
<evidence type="ECO:0000256" key="5">
    <source>
        <dbReference type="ARBA" id="ARBA00022840"/>
    </source>
</evidence>
<evidence type="ECO:0000313" key="9">
    <source>
        <dbReference type="EMBL" id="CAD7249827.1"/>
    </source>
</evidence>
<evidence type="ECO:0000256" key="6">
    <source>
        <dbReference type="PROSITE-ProRule" id="PRU10141"/>
    </source>
</evidence>
<evidence type="ECO:0000256" key="4">
    <source>
        <dbReference type="ARBA" id="ARBA00022777"/>
    </source>
</evidence>
<dbReference type="GO" id="GO:0004674">
    <property type="term" value="F:protein serine/threonine kinase activity"/>
    <property type="evidence" value="ECO:0007669"/>
    <property type="project" value="UniProtKB-KW"/>
</dbReference>
<dbReference type="PANTHER" id="PTHR22974:SF23">
    <property type="entry name" value="TOUSLED-LIKE KINASE, ISOFORM G"/>
    <property type="match status" value="1"/>
</dbReference>
<feature type="coiled-coil region" evidence="7">
    <location>
        <begin position="419"/>
        <end position="453"/>
    </location>
</feature>
<dbReference type="OrthoDB" id="346907at2759"/>
<dbReference type="EMBL" id="LR902024">
    <property type="protein sequence ID" value="CAD7249827.1"/>
    <property type="molecule type" value="Genomic_DNA"/>
</dbReference>
<dbReference type="InterPro" id="IPR017441">
    <property type="entry name" value="Protein_kinase_ATP_BS"/>
</dbReference>
<keyword evidence="1" id="KW-0723">Serine/threonine-protein kinase</keyword>
<dbReference type="PANTHER" id="PTHR22974">
    <property type="entry name" value="MIXED LINEAGE PROTEIN KINASE"/>
    <property type="match status" value="1"/>
</dbReference>
<dbReference type="SUPFAM" id="SSF56112">
    <property type="entry name" value="Protein kinase-like (PK-like)"/>
    <property type="match status" value="1"/>
</dbReference>
<sequence length="515" mass="58575">MSRVKMENFQALDPRKQELLEARFLGSRMNFLQREMMSTVNSSNSQFSQPQMLLNSNYGIVNNAGSTNNNAVLGSSGSGSHSMHNDSSNLSGGSSLSDKEGEGSSPEKALVKTPSDRKRRRKDTDSSSASKLPRDVRKINDYFKQQQQQQPQVPSMTASPNRQSANKSPSPQALQLLPPSPQGMLNCSPHSMDGNYIAQTPSPTLIDQTVQTDLTVQMMEDRESQQTSSFEQQKITIDELKRSSEELEQKLSSSQSAIKQYEQQVAKCITEVKRLLVEKSSIEKKEARTRCMQNRLRLGQFFTQRVGATFQENWQDGYAFQELTKKQEAISAAREDIDRQRKLLMKKKPQSEEKSHRGRKSAGPSTPTNPGPSNPAAMFGQNQNSADGFLKPENPRDKDATALTSQEYYEKEEILKLRMNALKKEDSDLQLEMEKLERERNLHIRELKRIANEDQSRFNSHPVLNERYLLLMLLGKGGFSEVHKAFDLKEQRYVACKIHELNKDWKDDKKANYIR</sequence>
<keyword evidence="10" id="KW-1185">Reference proteome</keyword>
<feature type="coiled-coil region" evidence="7">
    <location>
        <begin position="230"/>
        <end position="278"/>
    </location>
</feature>
<feature type="compositionally biased region" description="Low complexity" evidence="8">
    <location>
        <begin position="168"/>
        <end position="177"/>
    </location>
</feature>
<keyword evidence="3 6" id="KW-0547">Nucleotide-binding</keyword>
<evidence type="ECO:0000256" key="8">
    <source>
        <dbReference type="SAM" id="MobiDB-lite"/>
    </source>
</evidence>
<name>A0A7R9A995_9CRUS</name>
<dbReference type="InterPro" id="IPR011009">
    <property type="entry name" value="Kinase-like_dom_sf"/>
</dbReference>
<gene>
    <name evidence="9" type="ORF">DSTB1V02_LOCUS9614</name>
</gene>
<evidence type="ECO:0000256" key="1">
    <source>
        <dbReference type="ARBA" id="ARBA00022527"/>
    </source>
</evidence>
<dbReference type="EMBL" id="CAJPEV010002507">
    <property type="protein sequence ID" value="CAG0897142.1"/>
    <property type="molecule type" value="Genomic_DNA"/>
</dbReference>
<feature type="compositionally biased region" description="Polar residues" evidence="8">
    <location>
        <begin position="153"/>
        <end position="167"/>
    </location>
</feature>
<dbReference type="GO" id="GO:0005524">
    <property type="term" value="F:ATP binding"/>
    <property type="evidence" value="ECO:0007669"/>
    <property type="project" value="UniProtKB-UniRule"/>
</dbReference>
<dbReference type="AlphaFoldDB" id="A0A7R9A995"/>
<feature type="binding site" evidence="6">
    <location>
        <position position="497"/>
    </location>
    <ligand>
        <name>ATP</name>
        <dbReference type="ChEBI" id="CHEBI:30616"/>
    </ligand>
</feature>
<feature type="region of interest" description="Disordered" evidence="8">
    <location>
        <begin position="345"/>
        <end position="405"/>
    </location>
</feature>
<feature type="region of interest" description="Disordered" evidence="8">
    <location>
        <begin position="71"/>
        <end position="180"/>
    </location>
</feature>
<dbReference type="GO" id="GO:0035556">
    <property type="term" value="P:intracellular signal transduction"/>
    <property type="evidence" value="ECO:0007669"/>
    <property type="project" value="TreeGrafter"/>
</dbReference>
<dbReference type="Proteomes" id="UP000677054">
    <property type="component" value="Unassembled WGS sequence"/>
</dbReference>
<reference evidence="9" key="1">
    <citation type="submission" date="2020-11" db="EMBL/GenBank/DDBJ databases">
        <authorList>
            <person name="Tran Van P."/>
        </authorList>
    </citation>
    <scope>NUCLEOTIDE SEQUENCE</scope>
</reference>
<evidence type="ECO:0008006" key="11">
    <source>
        <dbReference type="Google" id="ProtNLM"/>
    </source>
</evidence>
<keyword evidence="7" id="KW-0175">Coiled coil</keyword>
<dbReference type="GO" id="GO:0007059">
    <property type="term" value="P:chromosome segregation"/>
    <property type="evidence" value="ECO:0007669"/>
    <property type="project" value="TreeGrafter"/>
</dbReference>
<evidence type="ECO:0000256" key="3">
    <source>
        <dbReference type="ARBA" id="ARBA00022741"/>
    </source>
</evidence>
<organism evidence="9">
    <name type="scientific">Darwinula stevensoni</name>
    <dbReference type="NCBI Taxonomy" id="69355"/>
    <lineage>
        <taxon>Eukaryota</taxon>
        <taxon>Metazoa</taxon>
        <taxon>Ecdysozoa</taxon>
        <taxon>Arthropoda</taxon>
        <taxon>Crustacea</taxon>
        <taxon>Oligostraca</taxon>
        <taxon>Ostracoda</taxon>
        <taxon>Podocopa</taxon>
        <taxon>Podocopida</taxon>
        <taxon>Darwinulocopina</taxon>
        <taxon>Darwinuloidea</taxon>
        <taxon>Darwinulidae</taxon>
        <taxon>Darwinula</taxon>
    </lineage>
</organism>
<keyword evidence="2" id="KW-0808">Transferase</keyword>
<accession>A0A7R9A995</accession>
<evidence type="ECO:0000256" key="7">
    <source>
        <dbReference type="SAM" id="Coils"/>
    </source>
</evidence>
<dbReference type="Gene3D" id="3.30.200.20">
    <property type="entry name" value="Phosphorylase Kinase, domain 1"/>
    <property type="match status" value="1"/>
</dbReference>
<feature type="compositionally biased region" description="Low complexity" evidence="8">
    <location>
        <begin position="74"/>
        <end position="96"/>
    </location>
</feature>
<protein>
    <recommendedName>
        <fullName evidence="11">Protein kinase domain-containing protein</fullName>
    </recommendedName>
</protein>
<evidence type="ECO:0000256" key="2">
    <source>
        <dbReference type="ARBA" id="ARBA00022679"/>
    </source>
</evidence>
<feature type="compositionally biased region" description="Basic and acidic residues" evidence="8">
    <location>
        <begin position="132"/>
        <end position="141"/>
    </location>
</feature>
<evidence type="ECO:0000313" key="10">
    <source>
        <dbReference type="Proteomes" id="UP000677054"/>
    </source>
</evidence>
<dbReference type="GO" id="GO:0005634">
    <property type="term" value="C:nucleus"/>
    <property type="evidence" value="ECO:0007669"/>
    <property type="project" value="TreeGrafter"/>
</dbReference>
<dbReference type="PROSITE" id="PS00107">
    <property type="entry name" value="PROTEIN_KINASE_ATP"/>
    <property type="match status" value="1"/>
</dbReference>
<proteinExistence type="predicted"/>